<dbReference type="AlphaFoldDB" id="A0A4U7B246"/>
<keyword evidence="2" id="KW-0732">Signal</keyword>
<name>A0A4U7B246_9PEZI</name>
<evidence type="ECO:0000313" key="3">
    <source>
        <dbReference type="EMBL" id="TKX23431.1"/>
    </source>
</evidence>
<dbReference type="Proteomes" id="UP000308133">
    <property type="component" value="Unassembled WGS sequence"/>
</dbReference>
<evidence type="ECO:0000256" key="2">
    <source>
        <dbReference type="SAM" id="SignalP"/>
    </source>
</evidence>
<evidence type="ECO:0000256" key="1">
    <source>
        <dbReference type="SAM" id="MobiDB-lite"/>
    </source>
</evidence>
<sequence>MKVSIAVSSLLVSGAVASEEARLVTRAGPTCTSLKTQIAQVNGAVTSPVPFCTFVIKSTASKTPITGLTIDSITQACQCIIKTAGQTVPTKGNPPAFTQPKNLVCDSKSQATVAKGFKTPAPFCQYMSSVTATAAKLSPMSNLDTTSILNGCQCITNPKASGTNKSTSTGKTTTGKGAATSKSATGKTTTGKPTGKTTTGKATGKTTGKTTTGKTTTGKATGKTTAKGASTGKSATGKTTKVVTTTKAATTKAATTTKVTTTSPKTTTTASPSTTAPATTTIKSTTTTTTTTTTTVDTCIASATATAYQSPAAQQHLYKQIYKGTGTVEASDNPANSDSATYAPFGYPMGDVDCATDAINGCIQTAVNQPGKQYGNVDVHFNTTDSQWYCVGYAGTGSSAAEWDVQSADVGSAYGYELVSS</sequence>
<proteinExistence type="predicted"/>
<feature type="chain" id="PRO_5020881125" evidence="2">
    <location>
        <begin position="18"/>
        <end position="421"/>
    </location>
</feature>
<reference evidence="3 4" key="1">
    <citation type="submission" date="2018-02" db="EMBL/GenBank/DDBJ databases">
        <title>Draft genome sequences of Elsinoe sp., causing black scab on jojoba.</title>
        <authorList>
            <person name="Stodart B."/>
            <person name="Jeffress S."/>
            <person name="Ash G."/>
            <person name="Arun Chinnappa K."/>
        </authorList>
    </citation>
    <scope>NUCLEOTIDE SEQUENCE [LARGE SCALE GENOMIC DNA]</scope>
    <source>
        <strain evidence="3 4">Hillstone_2</strain>
    </source>
</reference>
<feature type="signal peptide" evidence="2">
    <location>
        <begin position="1"/>
        <end position="17"/>
    </location>
</feature>
<dbReference type="EMBL" id="PTQR01000054">
    <property type="protein sequence ID" value="TKX23431.1"/>
    <property type="molecule type" value="Genomic_DNA"/>
</dbReference>
<organism evidence="3 4">
    <name type="scientific">Elsinoe australis</name>
    <dbReference type="NCBI Taxonomy" id="40998"/>
    <lineage>
        <taxon>Eukaryota</taxon>
        <taxon>Fungi</taxon>
        <taxon>Dikarya</taxon>
        <taxon>Ascomycota</taxon>
        <taxon>Pezizomycotina</taxon>
        <taxon>Dothideomycetes</taxon>
        <taxon>Dothideomycetidae</taxon>
        <taxon>Myriangiales</taxon>
        <taxon>Elsinoaceae</taxon>
        <taxon>Elsinoe</taxon>
    </lineage>
</organism>
<accession>A0A4U7B246</accession>
<evidence type="ECO:0000313" key="4">
    <source>
        <dbReference type="Proteomes" id="UP000308133"/>
    </source>
</evidence>
<comment type="caution">
    <text evidence="3">The sequence shown here is derived from an EMBL/GenBank/DDBJ whole genome shotgun (WGS) entry which is preliminary data.</text>
</comment>
<gene>
    <name evidence="3" type="ORF">C1H76_4499</name>
</gene>
<feature type="region of interest" description="Disordered" evidence="1">
    <location>
        <begin position="162"/>
        <end position="241"/>
    </location>
</feature>
<protein>
    <submittedName>
        <fullName evidence="3">Uncharacterized protein</fullName>
    </submittedName>
</protein>